<keyword evidence="4" id="KW-0805">Transcription regulation</keyword>
<evidence type="ECO:0000256" key="4">
    <source>
        <dbReference type="ARBA" id="ARBA00023015"/>
    </source>
</evidence>
<keyword evidence="3 7" id="KW-0862">Zinc</keyword>
<comment type="caution">
    <text evidence="9">The sequence shown here is derived from an EMBL/GenBank/DDBJ whole genome shotgun (WGS) entry which is preliminary data.</text>
</comment>
<dbReference type="InterPro" id="IPR002481">
    <property type="entry name" value="FUR"/>
</dbReference>
<evidence type="ECO:0000256" key="2">
    <source>
        <dbReference type="ARBA" id="ARBA00022491"/>
    </source>
</evidence>
<keyword evidence="8" id="KW-0408">Iron</keyword>
<evidence type="ECO:0000256" key="8">
    <source>
        <dbReference type="PIRSR" id="PIRSR602481-2"/>
    </source>
</evidence>
<protein>
    <submittedName>
        <fullName evidence="9">Transcriptional repressor</fullName>
    </submittedName>
</protein>
<keyword evidence="2" id="KW-0678">Repressor</keyword>
<dbReference type="PANTHER" id="PTHR33202:SF7">
    <property type="entry name" value="FERRIC UPTAKE REGULATION PROTEIN"/>
    <property type="match status" value="1"/>
</dbReference>
<keyword evidence="5" id="KW-0238">DNA-binding</keyword>
<dbReference type="EMBL" id="PXYX01000069">
    <property type="protein sequence ID" value="PSR23437.1"/>
    <property type="molecule type" value="Genomic_DNA"/>
</dbReference>
<evidence type="ECO:0000313" key="10">
    <source>
        <dbReference type="Proteomes" id="UP000242705"/>
    </source>
</evidence>
<reference evidence="9 10" key="1">
    <citation type="journal article" date="2014" name="BMC Genomics">
        <title>Comparison of environmental and isolate Sulfobacillus genomes reveals diverse carbon, sulfur, nitrogen, and hydrogen metabolisms.</title>
        <authorList>
            <person name="Justice N.B."/>
            <person name="Norman A."/>
            <person name="Brown C.T."/>
            <person name="Singh A."/>
            <person name="Thomas B.C."/>
            <person name="Banfield J.F."/>
        </authorList>
    </citation>
    <scope>NUCLEOTIDE SEQUENCE [LARGE SCALE GENOMIC DNA]</scope>
    <source>
        <strain evidence="9">AMDSBA5</strain>
    </source>
</reference>
<dbReference type="InterPro" id="IPR043135">
    <property type="entry name" value="Fur_C"/>
</dbReference>
<feature type="binding site" evidence="7">
    <location>
        <position position="113"/>
    </location>
    <ligand>
        <name>Zn(2+)</name>
        <dbReference type="ChEBI" id="CHEBI:29105"/>
    </ligand>
</feature>
<keyword evidence="7" id="KW-0479">Metal-binding</keyword>
<evidence type="ECO:0000313" key="9">
    <source>
        <dbReference type="EMBL" id="PSR23437.1"/>
    </source>
</evidence>
<dbReference type="SUPFAM" id="SSF46785">
    <property type="entry name" value="Winged helix' DNA-binding domain"/>
    <property type="match status" value="1"/>
</dbReference>
<dbReference type="PANTHER" id="PTHR33202">
    <property type="entry name" value="ZINC UPTAKE REGULATION PROTEIN"/>
    <property type="match status" value="1"/>
</dbReference>
<feature type="binding site" evidence="7">
    <location>
        <position position="116"/>
    </location>
    <ligand>
        <name>Zn(2+)</name>
        <dbReference type="ChEBI" id="CHEBI:29105"/>
    </ligand>
</feature>
<feature type="binding site" evidence="8">
    <location>
        <position position="107"/>
    </location>
    <ligand>
        <name>Fe cation</name>
        <dbReference type="ChEBI" id="CHEBI:24875"/>
    </ligand>
</feature>
<dbReference type="InterPro" id="IPR036388">
    <property type="entry name" value="WH-like_DNA-bd_sf"/>
</dbReference>
<feature type="binding site" evidence="8">
    <location>
        <position position="128"/>
    </location>
    <ligand>
        <name>Fe cation</name>
        <dbReference type="ChEBI" id="CHEBI:24875"/>
    </ligand>
</feature>
<dbReference type="Gene3D" id="1.10.10.10">
    <property type="entry name" value="Winged helix-like DNA-binding domain superfamily/Winged helix DNA-binding domain"/>
    <property type="match status" value="1"/>
</dbReference>
<keyword evidence="6" id="KW-0804">Transcription</keyword>
<name>A0A2T2WMH8_SULTH</name>
<dbReference type="Gene3D" id="3.30.1490.190">
    <property type="match status" value="1"/>
</dbReference>
<comment type="similarity">
    <text evidence="1">Belongs to the Fur family.</text>
</comment>
<organism evidence="9 10">
    <name type="scientific">Sulfobacillus thermosulfidooxidans</name>
    <dbReference type="NCBI Taxonomy" id="28034"/>
    <lineage>
        <taxon>Bacteria</taxon>
        <taxon>Bacillati</taxon>
        <taxon>Bacillota</taxon>
        <taxon>Clostridia</taxon>
        <taxon>Eubacteriales</taxon>
        <taxon>Clostridiales Family XVII. Incertae Sedis</taxon>
        <taxon>Sulfobacillus</taxon>
    </lineage>
</organism>
<dbReference type="Proteomes" id="UP000242705">
    <property type="component" value="Unassembled WGS sequence"/>
</dbReference>
<dbReference type="GO" id="GO:1900376">
    <property type="term" value="P:regulation of secondary metabolite biosynthetic process"/>
    <property type="evidence" value="ECO:0007669"/>
    <property type="project" value="TreeGrafter"/>
</dbReference>
<evidence type="ECO:0000256" key="3">
    <source>
        <dbReference type="ARBA" id="ARBA00022833"/>
    </source>
</evidence>
<dbReference type="AlphaFoldDB" id="A0A2T2WMH8"/>
<sequence length="168" mass="19218">MPFTQKANIILKDMEASMANHEELFQETLRERGFRVTPDRLHVYRLLESSPFPLPISTVVEEIQSTGINQTTVYRILELFTAIGIVHPVLIGHGSVGYELIPPFRHHHHHLVCVGCNQVVDLNNCRLEQRVDEIVEPYGYKILYHDLEIHGLCPACQAKEKDNAPNEN</sequence>
<comment type="cofactor">
    <cofactor evidence="7">
        <name>Zn(2+)</name>
        <dbReference type="ChEBI" id="CHEBI:29105"/>
    </cofactor>
    <text evidence="7">Binds 1 zinc ion per subunit.</text>
</comment>
<accession>A0A2T2WMH8</accession>
<evidence type="ECO:0000256" key="6">
    <source>
        <dbReference type="ARBA" id="ARBA00023163"/>
    </source>
</evidence>
<evidence type="ECO:0000256" key="7">
    <source>
        <dbReference type="PIRSR" id="PIRSR602481-1"/>
    </source>
</evidence>
<gene>
    <name evidence="9" type="ORF">C7B47_15830</name>
</gene>
<proteinExistence type="inferred from homology"/>
<comment type="cofactor">
    <cofactor evidence="8">
        <name>Mn(2+)</name>
        <dbReference type="ChEBI" id="CHEBI:29035"/>
    </cofactor>
    <cofactor evidence="8">
        <name>Fe(2+)</name>
        <dbReference type="ChEBI" id="CHEBI:29033"/>
    </cofactor>
    <text evidence="8">Binds 1 Mn(2+) or Fe(2+) ion per subunit.</text>
</comment>
<dbReference type="InterPro" id="IPR036390">
    <property type="entry name" value="WH_DNA-bd_sf"/>
</dbReference>
<feature type="binding site" evidence="8">
    <location>
        <position position="145"/>
    </location>
    <ligand>
        <name>Fe cation</name>
        <dbReference type="ChEBI" id="CHEBI:24875"/>
    </ligand>
</feature>
<dbReference type="CDD" id="cd07153">
    <property type="entry name" value="Fur_like"/>
    <property type="match status" value="1"/>
</dbReference>
<evidence type="ECO:0000256" key="1">
    <source>
        <dbReference type="ARBA" id="ARBA00007957"/>
    </source>
</evidence>
<feature type="binding site" evidence="7">
    <location>
        <position position="153"/>
    </location>
    <ligand>
        <name>Zn(2+)</name>
        <dbReference type="ChEBI" id="CHEBI:29105"/>
    </ligand>
</feature>
<dbReference type="GO" id="GO:0045892">
    <property type="term" value="P:negative regulation of DNA-templated transcription"/>
    <property type="evidence" value="ECO:0007669"/>
    <property type="project" value="TreeGrafter"/>
</dbReference>
<evidence type="ECO:0000256" key="5">
    <source>
        <dbReference type="ARBA" id="ARBA00023125"/>
    </source>
</evidence>
<dbReference type="Pfam" id="PF01475">
    <property type="entry name" value="FUR"/>
    <property type="match status" value="1"/>
</dbReference>
<dbReference type="GO" id="GO:0003700">
    <property type="term" value="F:DNA-binding transcription factor activity"/>
    <property type="evidence" value="ECO:0007669"/>
    <property type="project" value="InterPro"/>
</dbReference>
<dbReference type="GO" id="GO:0008270">
    <property type="term" value="F:zinc ion binding"/>
    <property type="evidence" value="ECO:0007669"/>
    <property type="project" value="TreeGrafter"/>
</dbReference>
<dbReference type="GO" id="GO:0000976">
    <property type="term" value="F:transcription cis-regulatory region binding"/>
    <property type="evidence" value="ECO:0007669"/>
    <property type="project" value="TreeGrafter"/>
</dbReference>
<feature type="binding site" evidence="7">
    <location>
        <position position="156"/>
    </location>
    <ligand>
        <name>Zn(2+)</name>
        <dbReference type="ChEBI" id="CHEBI:29105"/>
    </ligand>
</feature>